<accession>A0A8J2WN01</accession>
<dbReference type="EMBL" id="CAKKLH010000307">
    <property type="protein sequence ID" value="CAH0110865.1"/>
    <property type="molecule type" value="Genomic_DNA"/>
</dbReference>
<keyword evidence="2 5" id="KW-0812">Transmembrane</keyword>
<dbReference type="OrthoDB" id="6359032at2759"/>
<keyword evidence="4 5" id="KW-0472">Membrane</keyword>
<evidence type="ECO:0000256" key="1">
    <source>
        <dbReference type="ARBA" id="ARBA00004370"/>
    </source>
</evidence>
<dbReference type="InterPro" id="IPR036514">
    <property type="entry name" value="SGNH_hydro_sf"/>
</dbReference>
<evidence type="ECO:0000256" key="3">
    <source>
        <dbReference type="ARBA" id="ARBA00022989"/>
    </source>
</evidence>
<feature type="transmembrane region" description="Helical" evidence="5">
    <location>
        <begin position="22"/>
        <end position="44"/>
    </location>
</feature>
<dbReference type="Proteomes" id="UP000789390">
    <property type="component" value="Unassembled WGS sequence"/>
</dbReference>
<keyword evidence="7" id="KW-1185">Reference proteome</keyword>
<evidence type="ECO:0000256" key="4">
    <source>
        <dbReference type="ARBA" id="ARBA00023136"/>
    </source>
</evidence>
<protein>
    <submittedName>
        <fullName evidence="6">Uncharacterized protein</fullName>
    </submittedName>
</protein>
<dbReference type="PANTHER" id="PTHR13533:SF45">
    <property type="entry name" value="CAS1P 10 TM ACYL TRANSFERASE DOMAIN-CONTAINING PROTEIN"/>
    <property type="match status" value="1"/>
</dbReference>
<dbReference type="AlphaFoldDB" id="A0A8J2WN01"/>
<evidence type="ECO:0000313" key="7">
    <source>
        <dbReference type="Proteomes" id="UP000789390"/>
    </source>
</evidence>
<evidence type="ECO:0000256" key="5">
    <source>
        <dbReference type="SAM" id="Phobius"/>
    </source>
</evidence>
<gene>
    <name evidence="6" type="ORF">DGAL_LOCUS14472</name>
</gene>
<dbReference type="GO" id="GO:0005794">
    <property type="term" value="C:Golgi apparatus"/>
    <property type="evidence" value="ECO:0007669"/>
    <property type="project" value="UniProtKB-ARBA"/>
</dbReference>
<proteinExistence type="predicted"/>
<keyword evidence="3 5" id="KW-1133">Transmembrane helix</keyword>
<evidence type="ECO:0000256" key="2">
    <source>
        <dbReference type="ARBA" id="ARBA00022692"/>
    </source>
</evidence>
<comment type="caution">
    <text evidence="6">The sequence shown here is derived from an EMBL/GenBank/DDBJ whole genome shotgun (WGS) entry which is preliminary data.</text>
</comment>
<comment type="subcellular location">
    <subcellularLocation>
        <location evidence="1">Membrane</location>
    </subcellularLocation>
</comment>
<sequence length="348" mass="40464">MSPLEVVHFNRNNNSLGCSTKLLVSTFIMTQILILTSLPLTNYFRHLPRRAMNQKKLQLTYQSFLDKTLPLCDKGVLDIKNHLKGRCQMKWFNKKDIVNCIDDALSGEEIIDRRNDSNYLNLVFIGDSRVRQIFFDFVKIIPDYDLHIEPKLKSYYKLHRDVNFTSNVLNLRLSFYWRPFFGDSIEDFVPRSIQNLQTETVEVILIGLSTHHMLHESNSNQQLYAQGLTKLAPVLQRIANTSTRVIWLRQYPVIDFYGSTGSHNTDIFSAKIHQFNEESERILRNRGITIWNSGNFLVEEYIRSCSLLDRGEIAYFGDAYFSCLDYLHTGYVALSLAIQLLLNEICNV</sequence>
<dbReference type="Gene3D" id="3.40.50.1110">
    <property type="entry name" value="SGNH hydrolase"/>
    <property type="match status" value="1"/>
</dbReference>
<evidence type="ECO:0000313" key="6">
    <source>
        <dbReference type="EMBL" id="CAH0110865.1"/>
    </source>
</evidence>
<dbReference type="SUPFAM" id="SSF52266">
    <property type="entry name" value="SGNH hydrolase"/>
    <property type="match status" value="1"/>
</dbReference>
<name>A0A8J2WN01_9CRUS</name>
<dbReference type="GO" id="GO:0005975">
    <property type="term" value="P:carbohydrate metabolic process"/>
    <property type="evidence" value="ECO:0007669"/>
    <property type="project" value="UniProtKB-ARBA"/>
</dbReference>
<dbReference type="GO" id="GO:0016020">
    <property type="term" value="C:membrane"/>
    <property type="evidence" value="ECO:0007669"/>
    <property type="project" value="UniProtKB-SubCell"/>
</dbReference>
<organism evidence="6 7">
    <name type="scientific">Daphnia galeata</name>
    <dbReference type="NCBI Taxonomy" id="27404"/>
    <lineage>
        <taxon>Eukaryota</taxon>
        <taxon>Metazoa</taxon>
        <taxon>Ecdysozoa</taxon>
        <taxon>Arthropoda</taxon>
        <taxon>Crustacea</taxon>
        <taxon>Branchiopoda</taxon>
        <taxon>Diplostraca</taxon>
        <taxon>Cladocera</taxon>
        <taxon>Anomopoda</taxon>
        <taxon>Daphniidae</taxon>
        <taxon>Daphnia</taxon>
    </lineage>
</organism>
<reference evidence="6" key="1">
    <citation type="submission" date="2021-11" db="EMBL/GenBank/DDBJ databases">
        <authorList>
            <person name="Schell T."/>
        </authorList>
    </citation>
    <scope>NUCLEOTIDE SEQUENCE</scope>
    <source>
        <strain evidence="6">M5</strain>
    </source>
</reference>
<dbReference type="PANTHER" id="PTHR13533">
    <property type="entry name" value="N-ACETYLNEURAMINATE 9-O-ACETYLTRANSFERASE"/>
    <property type="match status" value="1"/>
</dbReference>